<dbReference type="OrthoDB" id="5297436at2"/>
<dbReference type="RefSeq" id="WP_160600139.1">
    <property type="nucleotide sequence ID" value="NZ_WTYU01000001.1"/>
</dbReference>
<dbReference type="Proteomes" id="UP000473531">
    <property type="component" value="Unassembled WGS sequence"/>
</dbReference>
<feature type="transmembrane region" description="Helical" evidence="1">
    <location>
        <begin position="132"/>
        <end position="150"/>
    </location>
</feature>
<keyword evidence="1" id="KW-0812">Transmembrane</keyword>
<evidence type="ECO:0000313" key="3">
    <source>
        <dbReference type="Proteomes" id="UP000473531"/>
    </source>
</evidence>
<reference evidence="2 3" key="1">
    <citation type="submission" date="2019-12" db="EMBL/GenBank/DDBJ databases">
        <title>Genomic-based taxomic classification of the family Erythrobacteraceae.</title>
        <authorList>
            <person name="Xu L."/>
        </authorList>
    </citation>
    <scope>NUCLEOTIDE SEQUENCE [LARGE SCALE GENOMIC DNA]</scope>
    <source>
        <strain evidence="2 3">KCTC 52259</strain>
    </source>
</reference>
<dbReference type="AlphaFoldDB" id="A0A6L7GDA8"/>
<proteinExistence type="predicted"/>
<feature type="transmembrane region" description="Helical" evidence="1">
    <location>
        <begin position="102"/>
        <end position="120"/>
    </location>
</feature>
<organism evidence="2 3">
    <name type="scientific">Allopontixanthobacter confluentis</name>
    <dbReference type="NCBI Taxonomy" id="1849021"/>
    <lineage>
        <taxon>Bacteria</taxon>
        <taxon>Pseudomonadati</taxon>
        <taxon>Pseudomonadota</taxon>
        <taxon>Alphaproteobacteria</taxon>
        <taxon>Sphingomonadales</taxon>
        <taxon>Erythrobacteraceae</taxon>
        <taxon>Allopontixanthobacter</taxon>
    </lineage>
</organism>
<evidence type="ECO:0000313" key="2">
    <source>
        <dbReference type="EMBL" id="MXP13919.1"/>
    </source>
</evidence>
<comment type="caution">
    <text evidence="2">The sequence shown here is derived from an EMBL/GenBank/DDBJ whole genome shotgun (WGS) entry which is preliminary data.</text>
</comment>
<feature type="transmembrane region" description="Helical" evidence="1">
    <location>
        <begin position="12"/>
        <end position="29"/>
    </location>
</feature>
<feature type="transmembrane region" description="Helical" evidence="1">
    <location>
        <begin position="35"/>
        <end position="58"/>
    </location>
</feature>
<sequence>MDGKIGRTAQILGFAGLIPQLLAVFLVAQGGEWRWIALAGSYAYAALIFSFLGGVWWGQAISQDGSGNGVSPMVLGIAVLPSLIGFALFLPWTLGWDWPGPSLFWLGVLIMLSPLIDRKLGMGDAGWLRLRWYLSLGLGALTVIMGMWSIG</sequence>
<dbReference type="Pfam" id="PF11911">
    <property type="entry name" value="DUF3429"/>
    <property type="match status" value="1"/>
</dbReference>
<name>A0A6L7GDA8_9SPHN</name>
<accession>A0A6L7GDA8</accession>
<keyword evidence="1" id="KW-0472">Membrane</keyword>
<protein>
    <submittedName>
        <fullName evidence="2">DUF3429 family protein</fullName>
    </submittedName>
</protein>
<keyword evidence="3" id="KW-1185">Reference proteome</keyword>
<evidence type="ECO:0000256" key="1">
    <source>
        <dbReference type="SAM" id="Phobius"/>
    </source>
</evidence>
<feature type="transmembrane region" description="Helical" evidence="1">
    <location>
        <begin position="70"/>
        <end position="90"/>
    </location>
</feature>
<keyword evidence="1" id="KW-1133">Transmembrane helix</keyword>
<dbReference type="InterPro" id="IPR021836">
    <property type="entry name" value="DUF3429"/>
</dbReference>
<gene>
    <name evidence="2" type="ORF">GRI44_04040</name>
</gene>
<dbReference type="EMBL" id="WTYU01000001">
    <property type="protein sequence ID" value="MXP13919.1"/>
    <property type="molecule type" value="Genomic_DNA"/>
</dbReference>